<dbReference type="Proteomes" id="UP000092445">
    <property type="component" value="Unassembled WGS sequence"/>
</dbReference>
<evidence type="ECO:0000313" key="2">
    <source>
        <dbReference type="Proteomes" id="UP000092445"/>
    </source>
</evidence>
<organism evidence="1 2">
    <name type="scientific">Glossina pallidipes</name>
    <name type="common">Tsetse fly</name>
    <dbReference type="NCBI Taxonomy" id="7398"/>
    <lineage>
        <taxon>Eukaryota</taxon>
        <taxon>Metazoa</taxon>
        <taxon>Ecdysozoa</taxon>
        <taxon>Arthropoda</taxon>
        <taxon>Hexapoda</taxon>
        <taxon>Insecta</taxon>
        <taxon>Pterygota</taxon>
        <taxon>Neoptera</taxon>
        <taxon>Endopterygota</taxon>
        <taxon>Diptera</taxon>
        <taxon>Brachycera</taxon>
        <taxon>Muscomorpha</taxon>
        <taxon>Hippoboscoidea</taxon>
        <taxon>Glossinidae</taxon>
        <taxon>Glossina</taxon>
    </lineage>
</organism>
<name>A0A1B0AJD5_GLOPL</name>
<sequence>MEHKIVLHNRGIPVRSVRVKLTDCLDGALSTLLWLETEVLKNALKNNLYNLTTCSISACKSQLSFAVSISLVVDVMDEADGGGVMGRAGCLVKIGGALLGIVSLSLTLADVEGKSSELRSKVTRLTAPTRSLAMRDHDSRRLCASQHAAGPRPLIICINILLITDLSLSTLEDDTPISRQNQQQQQQQQPERTQQLEVLKIILVCTSHKDSSLSITRIRIDLIIKSFLRVEITSWEYVCNFSYFSTGPYLRILPKE</sequence>
<protein>
    <submittedName>
        <fullName evidence="1">Uncharacterized protein</fullName>
    </submittedName>
</protein>
<evidence type="ECO:0000313" key="1">
    <source>
        <dbReference type="EnsemblMetazoa" id="GPAI047694-PA"/>
    </source>
</evidence>
<dbReference type="AlphaFoldDB" id="A0A1B0AJD5"/>
<proteinExistence type="predicted"/>
<dbReference type="EnsemblMetazoa" id="GPAI047694-RA">
    <property type="protein sequence ID" value="GPAI047694-PA"/>
    <property type="gene ID" value="GPAI047694"/>
</dbReference>
<accession>A0A1B0AJD5</accession>
<reference evidence="2" key="1">
    <citation type="submission" date="2014-03" db="EMBL/GenBank/DDBJ databases">
        <authorList>
            <person name="Aksoy S."/>
            <person name="Warren W."/>
            <person name="Wilson R.K."/>
        </authorList>
    </citation>
    <scope>NUCLEOTIDE SEQUENCE [LARGE SCALE GENOMIC DNA]</scope>
    <source>
        <strain evidence="2">IAEA</strain>
    </source>
</reference>
<keyword evidence="2" id="KW-1185">Reference proteome</keyword>
<reference evidence="1" key="2">
    <citation type="submission" date="2020-05" db="UniProtKB">
        <authorList>
            <consortium name="EnsemblMetazoa"/>
        </authorList>
    </citation>
    <scope>IDENTIFICATION</scope>
    <source>
        <strain evidence="1">IAEA</strain>
    </source>
</reference>
<dbReference type="VEuPathDB" id="VectorBase:GPAI047694"/>